<comment type="caution">
    <text evidence="1">The sequence shown here is derived from an EMBL/GenBank/DDBJ whole genome shotgun (WGS) entry which is preliminary data.</text>
</comment>
<dbReference type="AlphaFoldDB" id="A0A420AM60"/>
<reference evidence="1 2" key="1">
    <citation type="submission" date="2018-09" db="EMBL/GenBank/DDBJ databases">
        <title>Genomic Encyclopedia of Type Strains, Phase III (KMG-III): the genomes of soil and plant-associated and newly described type strains.</title>
        <authorList>
            <person name="Whitman W."/>
        </authorList>
    </citation>
    <scope>NUCLEOTIDE SEQUENCE [LARGE SCALE GENOMIC DNA]</scope>
    <source>
        <strain evidence="1 2">CECT 7938</strain>
    </source>
</reference>
<proteinExistence type="predicted"/>
<keyword evidence="2" id="KW-1185">Reference proteome</keyword>
<organism evidence="1 2">
    <name type="scientific">Sphingobacterium detergens</name>
    <dbReference type="NCBI Taxonomy" id="1145106"/>
    <lineage>
        <taxon>Bacteria</taxon>
        <taxon>Pseudomonadati</taxon>
        <taxon>Bacteroidota</taxon>
        <taxon>Sphingobacteriia</taxon>
        <taxon>Sphingobacteriales</taxon>
        <taxon>Sphingobacteriaceae</taxon>
        <taxon>Sphingobacterium</taxon>
    </lineage>
</organism>
<dbReference type="Proteomes" id="UP000286246">
    <property type="component" value="Unassembled WGS sequence"/>
</dbReference>
<evidence type="ECO:0000313" key="1">
    <source>
        <dbReference type="EMBL" id="RKE45554.1"/>
    </source>
</evidence>
<dbReference type="EMBL" id="RAPY01000005">
    <property type="protein sequence ID" value="RKE45554.1"/>
    <property type="molecule type" value="Genomic_DNA"/>
</dbReference>
<sequence length="34" mass="4251">MLSIGVKEYYLKNFYIIKYKPYIKLYYNNNINII</sequence>
<name>A0A420AM60_SPHD1</name>
<protein>
    <submittedName>
        <fullName evidence="1">Uncharacterized protein</fullName>
    </submittedName>
</protein>
<gene>
    <name evidence="1" type="ORF">DFQ12_4631</name>
</gene>
<accession>A0A420AM60</accession>
<evidence type="ECO:0000313" key="2">
    <source>
        <dbReference type="Proteomes" id="UP000286246"/>
    </source>
</evidence>